<protein>
    <submittedName>
        <fullName evidence="2">Uncharacterized protein</fullName>
    </submittedName>
</protein>
<name>A0A9D3RZ95_ANGAN</name>
<feature type="compositionally biased region" description="Polar residues" evidence="1">
    <location>
        <begin position="241"/>
        <end position="250"/>
    </location>
</feature>
<dbReference type="Proteomes" id="UP001044222">
    <property type="component" value="Unassembled WGS sequence"/>
</dbReference>
<keyword evidence="3" id="KW-1185">Reference proteome</keyword>
<sequence length="495" mass="54623">MSQELEKKPGSAMTQSELQEDRIHKFDRKNRFQWKGNSDSGSELKKDISSTGLMRKDVNADPLRFSPGTLSDRHSAPYRARCPEILEMKCSTKLKSAAFEDDRGSAVLYGRETGGLVLLPASQERTPPVGPLTGPEALTESPGRHRDVRAFQSCSDLCPCSTPSQLLLAQPKTAAPDPKLELEPNSSSFFKRTSDLYVATHLPEEASRFRNFLEVSQSCGSSLRSHSLDRLLDSHLPGTHGASQSHTSQRPSPPASPSGLESTDLQSLSSSLCTTVSAYQPRTAIKNYPARGREDLGLRESDSLARTPPPPISELSSVLRQLLDLVDQHWSGPCSLQLNPRFLSMNSLMGRGVEGEEVNILYEQAAGLHLTSLQQALENLQSGKHFLRARPEDLQVTERATLNYWKTRICNPRLSDPMTSPVSTVHDAIPPGLVGAPLVDSDEEVYYCFLPLDQVRLHPSLVTQDNLLWLCEDVVVIECGSRLFRFLGKPLCSLP</sequence>
<feature type="region of interest" description="Disordered" evidence="1">
    <location>
        <begin position="122"/>
        <end position="144"/>
    </location>
</feature>
<proteinExistence type="predicted"/>
<feature type="compositionally biased region" description="Basic and acidic residues" evidence="1">
    <location>
        <begin position="42"/>
        <end position="59"/>
    </location>
</feature>
<feature type="region of interest" description="Disordered" evidence="1">
    <location>
        <begin position="1"/>
        <end position="68"/>
    </location>
</feature>
<evidence type="ECO:0000313" key="2">
    <source>
        <dbReference type="EMBL" id="KAG5848728.1"/>
    </source>
</evidence>
<evidence type="ECO:0000313" key="3">
    <source>
        <dbReference type="Proteomes" id="UP001044222"/>
    </source>
</evidence>
<comment type="caution">
    <text evidence="2">The sequence shown here is derived from an EMBL/GenBank/DDBJ whole genome shotgun (WGS) entry which is preliminary data.</text>
</comment>
<reference evidence="2" key="1">
    <citation type="submission" date="2021-01" db="EMBL/GenBank/DDBJ databases">
        <title>A chromosome-scale assembly of European eel, Anguilla anguilla.</title>
        <authorList>
            <person name="Henkel C."/>
            <person name="Jong-Raadsen S.A."/>
            <person name="Dufour S."/>
            <person name="Weltzien F.-A."/>
            <person name="Palstra A.P."/>
            <person name="Pelster B."/>
            <person name="Spaink H.P."/>
            <person name="Van Den Thillart G.E."/>
            <person name="Jansen H."/>
            <person name="Zahm M."/>
            <person name="Klopp C."/>
            <person name="Cedric C."/>
            <person name="Louis A."/>
            <person name="Berthelot C."/>
            <person name="Parey E."/>
            <person name="Roest Crollius H."/>
            <person name="Montfort J."/>
            <person name="Robinson-Rechavi M."/>
            <person name="Bucao C."/>
            <person name="Bouchez O."/>
            <person name="Gislard M."/>
            <person name="Lluch J."/>
            <person name="Milhes M."/>
            <person name="Lampietro C."/>
            <person name="Lopez Roques C."/>
            <person name="Donnadieu C."/>
            <person name="Braasch I."/>
            <person name="Desvignes T."/>
            <person name="Postlethwait J."/>
            <person name="Bobe J."/>
            <person name="Guiguen Y."/>
            <person name="Dirks R."/>
        </authorList>
    </citation>
    <scope>NUCLEOTIDE SEQUENCE</scope>
    <source>
        <strain evidence="2">Tag_6206</strain>
        <tissue evidence="2">Liver</tissue>
    </source>
</reference>
<feature type="region of interest" description="Disordered" evidence="1">
    <location>
        <begin position="232"/>
        <end position="264"/>
    </location>
</feature>
<organism evidence="2 3">
    <name type="scientific">Anguilla anguilla</name>
    <name type="common">European freshwater eel</name>
    <name type="synonym">Muraena anguilla</name>
    <dbReference type="NCBI Taxonomy" id="7936"/>
    <lineage>
        <taxon>Eukaryota</taxon>
        <taxon>Metazoa</taxon>
        <taxon>Chordata</taxon>
        <taxon>Craniata</taxon>
        <taxon>Vertebrata</taxon>
        <taxon>Euteleostomi</taxon>
        <taxon>Actinopterygii</taxon>
        <taxon>Neopterygii</taxon>
        <taxon>Teleostei</taxon>
        <taxon>Anguilliformes</taxon>
        <taxon>Anguillidae</taxon>
        <taxon>Anguilla</taxon>
    </lineage>
</organism>
<accession>A0A9D3RZ95</accession>
<dbReference type="EMBL" id="JAFIRN010000005">
    <property type="protein sequence ID" value="KAG5848728.1"/>
    <property type="molecule type" value="Genomic_DNA"/>
</dbReference>
<gene>
    <name evidence="2" type="ORF">ANANG_G00102460</name>
</gene>
<evidence type="ECO:0000256" key="1">
    <source>
        <dbReference type="SAM" id="MobiDB-lite"/>
    </source>
</evidence>
<dbReference type="AlphaFoldDB" id="A0A9D3RZ95"/>